<dbReference type="InterPro" id="IPR003735">
    <property type="entry name" value="Metal_Tscrpt_repr"/>
</dbReference>
<dbReference type="GO" id="GO:0045892">
    <property type="term" value="P:negative regulation of DNA-templated transcription"/>
    <property type="evidence" value="ECO:0007669"/>
    <property type="project" value="UniProtKB-ARBA"/>
</dbReference>
<reference evidence="1 2" key="1">
    <citation type="submission" date="2015-09" db="EMBL/GenBank/DDBJ databases">
        <title>Draft genome sequence of Alicyclobacillus ferrooxydans DSM 22381.</title>
        <authorList>
            <person name="Hemp J."/>
        </authorList>
    </citation>
    <scope>NUCLEOTIDE SEQUENCE [LARGE SCALE GENOMIC DNA]</scope>
    <source>
        <strain evidence="1 2">TC-34</strain>
    </source>
</reference>
<dbReference type="PANTHER" id="PTHR33677">
    <property type="entry name" value="TRANSCRIPTIONAL REPRESSOR FRMR-RELATED"/>
    <property type="match status" value="1"/>
</dbReference>
<dbReference type="PATRIC" id="fig|471514.4.peg.230"/>
<accession>A0A0P9D8F5</accession>
<dbReference type="RefSeq" id="WP_054967357.1">
    <property type="nucleotide sequence ID" value="NZ_LJCO01000008.1"/>
</dbReference>
<dbReference type="OrthoDB" id="9798732at2"/>
<organism evidence="1 2">
    <name type="scientific">Alicyclobacillus ferrooxydans</name>
    <dbReference type="NCBI Taxonomy" id="471514"/>
    <lineage>
        <taxon>Bacteria</taxon>
        <taxon>Bacillati</taxon>
        <taxon>Bacillota</taxon>
        <taxon>Bacilli</taxon>
        <taxon>Bacillales</taxon>
        <taxon>Alicyclobacillaceae</taxon>
        <taxon>Alicyclobacillus</taxon>
    </lineage>
</organism>
<dbReference type="AlphaFoldDB" id="A0A0P9D8F5"/>
<evidence type="ECO:0000313" key="1">
    <source>
        <dbReference type="EMBL" id="KPV45579.1"/>
    </source>
</evidence>
<dbReference type="Proteomes" id="UP000050482">
    <property type="component" value="Unassembled WGS sequence"/>
</dbReference>
<dbReference type="GO" id="GO:0046872">
    <property type="term" value="F:metal ion binding"/>
    <property type="evidence" value="ECO:0007669"/>
    <property type="project" value="InterPro"/>
</dbReference>
<gene>
    <name evidence="1" type="ORF">AN477_01225</name>
</gene>
<dbReference type="EMBL" id="LJCO01000008">
    <property type="protein sequence ID" value="KPV45579.1"/>
    <property type="molecule type" value="Genomic_DNA"/>
</dbReference>
<dbReference type="Gene3D" id="1.20.58.1000">
    <property type="entry name" value="Metal-sensitive repressor, helix protomer"/>
    <property type="match status" value="1"/>
</dbReference>
<dbReference type="STRING" id="471514.AN477_01225"/>
<dbReference type="Pfam" id="PF02583">
    <property type="entry name" value="Trns_repr_metal"/>
    <property type="match status" value="1"/>
</dbReference>
<dbReference type="PANTHER" id="PTHR33677:SF5">
    <property type="entry name" value="TRANSCRIPTIONAL REPRESSOR FRMR"/>
    <property type="match status" value="1"/>
</dbReference>
<dbReference type="GO" id="GO:0003677">
    <property type="term" value="F:DNA binding"/>
    <property type="evidence" value="ECO:0007669"/>
    <property type="project" value="InterPro"/>
</dbReference>
<dbReference type="CDD" id="cd10155">
    <property type="entry name" value="BsYrkD-like_DUF156"/>
    <property type="match status" value="1"/>
</dbReference>
<protein>
    <submittedName>
        <fullName evidence="1">Cytoplasmic protein</fullName>
    </submittedName>
</protein>
<sequence length="88" mass="10208">MEYDDSAKHRLRRIEGQVRGVLNMMEQEKMCQDVVTQLSAIRSALDRVTLYVIGQNMERCLRDEMQKPDGGMTDEVLKEAIALFMKSR</sequence>
<name>A0A0P9D8F5_9BACL</name>
<comment type="caution">
    <text evidence="1">The sequence shown here is derived from an EMBL/GenBank/DDBJ whole genome shotgun (WGS) entry which is preliminary data.</text>
</comment>
<dbReference type="InterPro" id="IPR038390">
    <property type="entry name" value="Metal_Tscrpt_repr_sf"/>
</dbReference>
<keyword evidence="2" id="KW-1185">Reference proteome</keyword>
<evidence type="ECO:0000313" key="2">
    <source>
        <dbReference type="Proteomes" id="UP000050482"/>
    </source>
</evidence>
<proteinExistence type="predicted"/>